<dbReference type="RefSeq" id="WP_345766674.1">
    <property type="nucleotide sequence ID" value="NZ_CP154834.1"/>
</dbReference>
<evidence type="ECO:0000313" key="2">
    <source>
        <dbReference type="Proteomes" id="UP001463665"/>
    </source>
</evidence>
<protein>
    <submittedName>
        <fullName evidence="1">Uncharacterized protein</fullName>
    </submittedName>
</protein>
<proteinExistence type="predicted"/>
<reference evidence="1 2" key="1">
    <citation type="submission" date="2024-04" db="EMBL/GenBank/DDBJ databases">
        <title>Genome sequencing and assembly of rice foliar adapted Chryseobacterium endophyticum OsEnb-ALM-A6.</title>
        <authorList>
            <person name="Kumar S."/>
            <person name="Javed M."/>
            <person name="Chouhan V."/>
            <person name="Charishma K."/>
            <person name="Patel A."/>
            <person name="Kumar M."/>
            <person name="Sahu K.P."/>
            <person name="Kumar A."/>
        </authorList>
    </citation>
    <scope>NUCLEOTIDE SEQUENCE [LARGE SCALE GENOMIC DNA]</scope>
    <source>
        <strain evidence="1 2">OsEnb-ALM-A6</strain>
    </source>
</reference>
<dbReference type="AlphaFoldDB" id="A0AAU6WNQ9"/>
<keyword evidence="2" id="KW-1185">Reference proteome</keyword>
<gene>
    <name evidence="1" type="ORF">AAFP95_00645</name>
</gene>
<evidence type="ECO:0000313" key="1">
    <source>
        <dbReference type="EMBL" id="XAO74627.1"/>
    </source>
</evidence>
<sequence>MEKSIKNVAAILCCLITHGIYAKESVGEKRAGYFEMSRSVYFKTSDSLKPLITEKNRIDLEKNLLFRIITTLQVDLAEQS</sequence>
<dbReference type="EMBL" id="CP154834">
    <property type="protein sequence ID" value="XAO74627.1"/>
    <property type="molecule type" value="Genomic_DNA"/>
</dbReference>
<organism evidence="1 2">
    <name type="scientific">Chryseobacterium endophyticum</name>
    <dbReference type="NCBI Taxonomy" id="1854762"/>
    <lineage>
        <taxon>Bacteria</taxon>
        <taxon>Pseudomonadati</taxon>
        <taxon>Bacteroidota</taxon>
        <taxon>Flavobacteriia</taxon>
        <taxon>Flavobacteriales</taxon>
        <taxon>Weeksellaceae</taxon>
        <taxon>Chryseobacterium group</taxon>
        <taxon>Chryseobacterium</taxon>
    </lineage>
</organism>
<accession>A0AAU6WNQ9</accession>
<name>A0AAU6WNQ9_9FLAO</name>
<dbReference type="Proteomes" id="UP001463665">
    <property type="component" value="Chromosome"/>
</dbReference>